<evidence type="ECO:0000313" key="1">
    <source>
        <dbReference type="EMBL" id="MFC3961815.1"/>
    </source>
</evidence>
<proteinExistence type="predicted"/>
<organism evidence="1 2">
    <name type="scientific">Nocardia jiangsuensis</name>
    <dbReference type="NCBI Taxonomy" id="1691563"/>
    <lineage>
        <taxon>Bacteria</taxon>
        <taxon>Bacillati</taxon>
        <taxon>Actinomycetota</taxon>
        <taxon>Actinomycetes</taxon>
        <taxon>Mycobacteriales</taxon>
        <taxon>Nocardiaceae</taxon>
        <taxon>Nocardia</taxon>
    </lineage>
</organism>
<gene>
    <name evidence="1" type="ORF">ACFO0B_07420</name>
</gene>
<dbReference type="RefSeq" id="WP_378611566.1">
    <property type="nucleotide sequence ID" value="NZ_JBHSAX010000006.1"/>
</dbReference>
<evidence type="ECO:0000313" key="2">
    <source>
        <dbReference type="Proteomes" id="UP001595696"/>
    </source>
</evidence>
<name>A0ABV8DP07_9NOCA</name>
<dbReference type="Gene3D" id="3.40.50.1820">
    <property type="entry name" value="alpha/beta hydrolase"/>
    <property type="match status" value="1"/>
</dbReference>
<keyword evidence="2" id="KW-1185">Reference proteome</keyword>
<dbReference type="InterPro" id="IPR051321">
    <property type="entry name" value="PHA/PHB_synthase"/>
</dbReference>
<accession>A0ABV8DP07</accession>
<dbReference type="PANTHER" id="PTHR36837">
    <property type="entry name" value="POLY(3-HYDROXYALKANOATE) POLYMERASE SUBUNIT PHAC"/>
    <property type="match status" value="1"/>
</dbReference>
<dbReference type="GO" id="GO:0016787">
    <property type="term" value="F:hydrolase activity"/>
    <property type="evidence" value="ECO:0007669"/>
    <property type="project" value="UniProtKB-KW"/>
</dbReference>
<keyword evidence="1" id="KW-0378">Hydrolase</keyword>
<dbReference type="EMBL" id="JBHSAX010000006">
    <property type="protein sequence ID" value="MFC3961815.1"/>
    <property type="molecule type" value="Genomic_DNA"/>
</dbReference>
<comment type="caution">
    <text evidence="1">The sequence shown here is derived from an EMBL/GenBank/DDBJ whole genome shotgun (WGS) entry which is preliminary data.</text>
</comment>
<reference evidence="2" key="1">
    <citation type="journal article" date="2019" name="Int. J. Syst. Evol. Microbiol.">
        <title>The Global Catalogue of Microorganisms (GCM) 10K type strain sequencing project: providing services to taxonomists for standard genome sequencing and annotation.</title>
        <authorList>
            <consortium name="The Broad Institute Genomics Platform"/>
            <consortium name="The Broad Institute Genome Sequencing Center for Infectious Disease"/>
            <person name="Wu L."/>
            <person name="Ma J."/>
        </authorList>
    </citation>
    <scope>NUCLEOTIDE SEQUENCE [LARGE SCALE GENOMIC DNA]</scope>
    <source>
        <strain evidence="2">CGMCC 4.7330</strain>
    </source>
</reference>
<dbReference type="Proteomes" id="UP001595696">
    <property type="component" value="Unassembled WGS sequence"/>
</dbReference>
<dbReference type="InterPro" id="IPR029058">
    <property type="entry name" value="AB_hydrolase_fold"/>
</dbReference>
<dbReference type="PANTHER" id="PTHR36837:SF2">
    <property type="entry name" value="POLY(3-HYDROXYALKANOATE) POLYMERASE SUBUNIT PHAC"/>
    <property type="match status" value="1"/>
</dbReference>
<dbReference type="SUPFAM" id="SSF53474">
    <property type="entry name" value="alpha/beta-Hydrolases"/>
    <property type="match status" value="1"/>
</dbReference>
<protein>
    <submittedName>
        <fullName evidence="1">Alpha/beta hydrolase</fullName>
    </submittedName>
</protein>
<sequence length="359" mass="37814">MSIVAAVSRAARNALALTPFGSGVGAPEPMPSDVLCAEPHLTLRRYHHPGPADAPAVLLVPPLAAPASCFDLRPGQSVVEFLRGSGRAPYLVDYGPVGYTDRRMGLADWIDRILPESVLRTSADRGGAPVDLVCWSLGGTLALLTAAAHPELPIRSVTAVGSPLDYRRMLGVPQLRLLAAPTGGLLTSAAIRAAGGVPAPLTRLSYRLSAWDRELTRPFFVAGNLANTDALARMQTIDRFLADMAGYPGRFMDQVWRRFVLAGDLESGVLRLGGRRIALADVAAAVLLVGGPRDAITPAGAVQAGLRTLTGARALRYETAPGSHLGILTGPDAAHSTWTYLDKFLTEQVEVAGGVAPVR</sequence>